<accession>A0A6G0XS62</accession>
<gene>
    <name evidence="3" type="ORF">Ae201684_001870</name>
</gene>
<comment type="caution">
    <text evidence="3">The sequence shown here is derived from an EMBL/GenBank/DDBJ whole genome shotgun (WGS) entry which is preliminary data.</text>
</comment>
<dbReference type="AlphaFoldDB" id="A0A6G0XS62"/>
<name>A0A6G0XS62_9STRA</name>
<dbReference type="PANTHER" id="PTHR34496:SF6">
    <property type="entry name" value="GLYCOSYLTRANSFERASE 2-LIKE DOMAIN-CONTAINING PROTEIN"/>
    <property type="match status" value="1"/>
</dbReference>
<feature type="transmembrane region" description="Helical" evidence="2">
    <location>
        <begin position="505"/>
        <end position="523"/>
    </location>
</feature>
<sequence>MDRDKSARIYKRWNKTHPWAYLTPEVQNIPLSDEDKHLRPPRPRLPDNDFTIFLGISSFRDGVRCGFTLFTAFSRATHPERLHVGLVDQSQGDDEICVEEYCKLAEASEWKECKYKDNIRVDKRNSAESKGPTVIRYHQQQLIQDEEFCLAIDAHSQFLPNWDTIMVKEWLRADNEMAVMTSYPLDYSYIGKDLKIPHHYSSHLCAYNIRHEVTSIPIIGGMAMIDDSEAPQMAALWGGCLSFSKCHAERRAGNDKHMNWVFWGEEYLRSMQLWTRGYDLYSPSRHGHVVFHNWSDDKGMKKRFSDNVTQVMSKEQHDKEEKLAYNRLRSVLTLPFEGPADLTEIDKYYGGKVRTLEQYLRFSGISNVDSKLDETRCEQLHWVPYAVPEIIEDFLPGYKMRTRDTTSLEKAVGDLQQILNVSTLNQAKPHDSDNASKDQSETQKLLKDMQEQLKSLKQSPTDVEQLVEEIKSMNKRLQDMAHVQDKQVLTQIHSKLDARQATDSLLLPLAIVWLALISVWLIYSSRRSTSSK</sequence>
<feature type="coiled-coil region" evidence="1">
    <location>
        <begin position="439"/>
        <end position="483"/>
    </location>
</feature>
<organism evidence="3 4">
    <name type="scientific">Aphanomyces euteiches</name>
    <dbReference type="NCBI Taxonomy" id="100861"/>
    <lineage>
        <taxon>Eukaryota</taxon>
        <taxon>Sar</taxon>
        <taxon>Stramenopiles</taxon>
        <taxon>Oomycota</taxon>
        <taxon>Saprolegniomycetes</taxon>
        <taxon>Saprolegniales</taxon>
        <taxon>Verrucalvaceae</taxon>
        <taxon>Aphanomyces</taxon>
    </lineage>
</organism>
<keyword evidence="4" id="KW-1185">Reference proteome</keyword>
<evidence type="ECO:0000313" key="3">
    <source>
        <dbReference type="EMBL" id="KAF0743397.1"/>
    </source>
</evidence>
<proteinExistence type="predicted"/>
<dbReference type="PANTHER" id="PTHR34496">
    <property type="entry name" value="GLCNAC TRANSFERASE-RELATED"/>
    <property type="match status" value="1"/>
</dbReference>
<dbReference type="EMBL" id="VJMJ01000017">
    <property type="protein sequence ID" value="KAF0743397.1"/>
    <property type="molecule type" value="Genomic_DNA"/>
</dbReference>
<reference evidence="3 4" key="1">
    <citation type="submission" date="2019-07" db="EMBL/GenBank/DDBJ databases">
        <title>Genomics analysis of Aphanomyces spp. identifies a new class of oomycete effector associated with host adaptation.</title>
        <authorList>
            <person name="Gaulin E."/>
        </authorList>
    </citation>
    <scope>NUCLEOTIDE SEQUENCE [LARGE SCALE GENOMIC DNA]</scope>
    <source>
        <strain evidence="3 4">ATCC 201684</strain>
    </source>
</reference>
<dbReference type="VEuPathDB" id="FungiDB:AeMF1_011684"/>
<dbReference type="Pfam" id="PF11397">
    <property type="entry name" value="GlcNAc"/>
    <property type="match status" value="2"/>
</dbReference>
<protein>
    <submittedName>
        <fullName evidence="3">Uncharacterized protein</fullName>
    </submittedName>
</protein>
<evidence type="ECO:0000313" key="4">
    <source>
        <dbReference type="Proteomes" id="UP000481153"/>
    </source>
</evidence>
<evidence type="ECO:0000256" key="1">
    <source>
        <dbReference type="SAM" id="Coils"/>
    </source>
</evidence>
<evidence type="ECO:0000256" key="2">
    <source>
        <dbReference type="SAM" id="Phobius"/>
    </source>
</evidence>
<dbReference type="Proteomes" id="UP000481153">
    <property type="component" value="Unassembled WGS sequence"/>
</dbReference>
<keyword evidence="2" id="KW-0472">Membrane</keyword>
<dbReference type="InterPro" id="IPR021067">
    <property type="entry name" value="Glycosyltransferase"/>
</dbReference>
<keyword evidence="2" id="KW-0812">Transmembrane</keyword>
<keyword evidence="2" id="KW-1133">Transmembrane helix</keyword>
<keyword evidence="1" id="KW-0175">Coiled coil</keyword>